<sequence length="157" mass="17285">MSEKKRKALIAVIFGGIGVILLVSWFSRWLNTNGMIGTVVVVAVVMAIIWAEWRLERVRRRTVVEVRKLGGMMKTAFAPEKKGKGRGKGERKRKEIKKAEKKVQASEGSKRSAPKSVKAQPKSTGGQGKDRKGSGKSGGSGEVIEETTTTVTRKYKR</sequence>
<feature type="compositionally biased region" description="Low complexity" evidence="1">
    <location>
        <begin position="146"/>
        <end position="157"/>
    </location>
</feature>
<comment type="caution">
    <text evidence="3">The sequence shown here is derived from an EMBL/GenBank/DDBJ whole genome shotgun (WGS) entry which is preliminary data.</text>
</comment>
<keyword evidence="2" id="KW-0812">Transmembrane</keyword>
<evidence type="ECO:0000256" key="2">
    <source>
        <dbReference type="SAM" id="Phobius"/>
    </source>
</evidence>
<gene>
    <name evidence="3" type="ORF">LCGC14_1414890</name>
</gene>
<evidence type="ECO:0000313" key="3">
    <source>
        <dbReference type="EMBL" id="KKM73010.1"/>
    </source>
</evidence>
<name>A0A0F9M8M5_9ZZZZ</name>
<protein>
    <submittedName>
        <fullName evidence="3">Uncharacterized protein</fullName>
    </submittedName>
</protein>
<proteinExistence type="predicted"/>
<feature type="transmembrane region" description="Helical" evidence="2">
    <location>
        <begin position="32"/>
        <end position="51"/>
    </location>
</feature>
<reference evidence="3" key="1">
    <citation type="journal article" date="2015" name="Nature">
        <title>Complex archaea that bridge the gap between prokaryotes and eukaryotes.</title>
        <authorList>
            <person name="Spang A."/>
            <person name="Saw J.H."/>
            <person name="Jorgensen S.L."/>
            <person name="Zaremba-Niedzwiedzka K."/>
            <person name="Martijn J."/>
            <person name="Lind A.E."/>
            <person name="van Eijk R."/>
            <person name="Schleper C."/>
            <person name="Guy L."/>
            <person name="Ettema T.J."/>
        </authorList>
    </citation>
    <scope>NUCLEOTIDE SEQUENCE</scope>
</reference>
<organism evidence="3">
    <name type="scientific">marine sediment metagenome</name>
    <dbReference type="NCBI Taxonomy" id="412755"/>
    <lineage>
        <taxon>unclassified sequences</taxon>
        <taxon>metagenomes</taxon>
        <taxon>ecological metagenomes</taxon>
    </lineage>
</organism>
<evidence type="ECO:0000256" key="1">
    <source>
        <dbReference type="SAM" id="MobiDB-lite"/>
    </source>
</evidence>
<keyword evidence="2" id="KW-1133">Transmembrane helix</keyword>
<feature type="compositionally biased region" description="Basic and acidic residues" evidence="1">
    <location>
        <begin position="97"/>
        <end position="110"/>
    </location>
</feature>
<keyword evidence="2" id="KW-0472">Membrane</keyword>
<dbReference type="EMBL" id="LAZR01009373">
    <property type="protein sequence ID" value="KKM73010.1"/>
    <property type="molecule type" value="Genomic_DNA"/>
</dbReference>
<feature type="region of interest" description="Disordered" evidence="1">
    <location>
        <begin position="75"/>
        <end position="157"/>
    </location>
</feature>
<accession>A0A0F9M8M5</accession>
<feature type="transmembrane region" description="Helical" evidence="2">
    <location>
        <begin position="7"/>
        <end position="26"/>
    </location>
</feature>
<feature type="compositionally biased region" description="Basic residues" evidence="1">
    <location>
        <begin position="83"/>
        <end position="96"/>
    </location>
</feature>
<dbReference type="AlphaFoldDB" id="A0A0F9M8M5"/>